<proteinExistence type="predicted"/>
<feature type="transmembrane region" description="Helical" evidence="1">
    <location>
        <begin position="134"/>
        <end position="155"/>
    </location>
</feature>
<dbReference type="Proteomes" id="UP000008672">
    <property type="component" value="Unassembled WGS sequence"/>
</dbReference>
<dbReference type="PANTHER" id="PTHR35617">
    <property type="entry name" value="PHAGE_INTEGRASE DOMAIN-CONTAINING PROTEIN"/>
    <property type="match status" value="1"/>
</dbReference>
<dbReference type="HOGENOM" id="CLU_107849_2_0_1"/>
<dbReference type="InParanoid" id="H3A947"/>
<organism evidence="2 3">
    <name type="scientific">Latimeria chalumnae</name>
    <name type="common">Coelacanth</name>
    <dbReference type="NCBI Taxonomy" id="7897"/>
    <lineage>
        <taxon>Eukaryota</taxon>
        <taxon>Metazoa</taxon>
        <taxon>Chordata</taxon>
        <taxon>Craniata</taxon>
        <taxon>Vertebrata</taxon>
        <taxon>Euteleostomi</taxon>
        <taxon>Coelacanthiformes</taxon>
        <taxon>Coelacanthidae</taxon>
        <taxon>Latimeria</taxon>
    </lineage>
</organism>
<reference evidence="3" key="1">
    <citation type="submission" date="2011-08" db="EMBL/GenBank/DDBJ databases">
        <title>The draft genome of Latimeria chalumnae.</title>
        <authorList>
            <person name="Di Palma F."/>
            <person name="Alfoldi J."/>
            <person name="Johnson J."/>
            <person name="Berlin A."/>
            <person name="Gnerre S."/>
            <person name="Jaffe D."/>
            <person name="MacCallum I."/>
            <person name="Young S."/>
            <person name="Walker B.J."/>
            <person name="Lander E."/>
            <person name="Lindblad-Toh K."/>
        </authorList>
    </citation>
    <scope>NUCLEOTIDE SEQUENCE [LARGE SCALE GENOMIC DNA]</scope>
    <source>
        <strain evidence="3">Wild caught</strain>
    </source>
</reference>
<protein>
    <submittedName>
        <fullName evidence="2">Uncharacterized protein</fullName>
    </submittedName>
</protein>
<evidence type="ECO:0000313" key="3">
    <source>
        <dbReference type="Proteomes" id="UP000008672"/>
    </source>
</evidence>
<evidence type="ECO:0000313" key="2">
    <source>
        <dbReference type="Ensembl" id="ENSLACP00000006168.1"/>
    </source>
</evidence>
<accession>H3A947</accession>
<dbReference type="OMA" id="FWLTIRT"/>
<keyword evidence="1" id="KW-0472">Membrane</keyword>
<dbReference type="eggNOG" id="ENOG502SB76">
    <property type="taxonomic scope" value="Eukaryota"/>
</dbReference>
<dbReference type="EMBL" id="AFYH01243890">
    <property type="status" value="NOT_ANNOTATED_CDS"/>
    <property type="molecule type" value="Genomic_DNA"/>
</dbReference>
<keyword evidence="1" id="KW-1133">Transmembrane helix</keyword>
<name>H3A947_LATCH</name>
<evidence type="ECO:0000256" key="1">
    <source>
        <dbReference type="SAM" id="Phobius"/>
    </source>
</evidence>
<dbReference type="PANTHER" id="PTHR35617:SF3">
    <property type="entry name" value="CORE-BINDING (CB) DOMAIN-CONTAINING PROTEIN"/>
    <property type="match status" value="1"/>
</dbReference>
<keyword evidence="1" id="KW-0812">Transmembrane</keyword>
<dbReference type="GeneTree" id="ENSGT01150000288916"/>
<keyword evidence="3" id="KW-1185">Reference proteome</keyword>
<dbReference type="AlphaFoldDB" id="H3A947"/>
<reference evidence="2" key="2">
    <citation type="submission" date="2025-08" db="UniProtKB">
        <authorList>
            <consortium name="Ensembl"/>
        </authorList>
    </citation>
    <scope>IDENTIFICATION</scope>
</reference>
<dbReference type="Ensembl" id="ENSLACT00000006220.1">
    <property type="protein sequence ID" value="ENSLACP00000006168.1"/>
    <property type="gene ID" value="ENSLACG00000005471.1"/>
</dbReference>
<reference evidence="2" key="3">
    <citation type="submission" date="2025-09" db="UniProtKB">
        <authorList>
            <consortium name="Ensembl"/>
        </authorList>
    </citation>
    <scope>IDENTIFICATION</scope>
</reference>
<sequence>TQIPPLYISLWPLIPRLRKFSQRLSRQMLESLRLPTSKAYYRIWNIFTKGCSNKQLSPKRTKVSEILEFVQDGSEKGLSISSLKMGVAPIGAQSHVKRLLRAFKLTQPGIKNSFPQWDLNLVLNALSKAPFETIGSISLFWLTIRTALLIALVSARRIS</sequence>